<dbReference type="Proteomes" id="UP000037460">
    <property type="component" value="Unassembled WGS sequence"/>
</dbReference>
<gene>
    <name evidence="7" type="ORF">Ctob_010372</name>
</gene>
<feature type="coiled-coil region" evidence="5">
    <location>
        <begin position="154"/>
        <end position="206"/>
    </location>
</feature>
<dbReference type="GO" id="GO:0005923">
    <property type="term" value="C:bicellular tight junction"/>
    <property type="evidence" value="ECO:0007669"/>
    <property type="project" value="TreeGrafter"/>
</dbReference>
<keyword evidence="5" id="KW-0175">Coiled coil</keyword>
<feature type="region of interest" description="Disordered" evidence="6">
    <location>
        <begin position="829"/>
        <end position="852"/>
    </location>
</feature>
<feature type="coiled-coil region" evidence="5">
    <location>
        <begin position="353"/>
        <end position="468"/>
    </location>
</feature>
<dbReference type="EMBL" id="JWZX01002405">
    <property type="protein sequence ID" value="KOO29507.1"/>
    <property type="molecule type" value="Genomic_DNA"/>
</dbReference>
<dbReference type="PANTHER" id="PTHR46349">
    <property type="entry name" value="CINGULIN-LIKE PROTEIN 1-RELATED"/>
    <property type="match status" value="1"/>
</dbReference>
<evidence type="ECO:0000256" key="5">
    <source>
        <dbReference type="SAM" id="Coils"/>
    </source>
</evidence>
<name>A0A0M0JT95_9EUKA</name>
<reference evidence="8" key="1">
    <citation type="journal article" date="2015" name="PLoS Genet.">
        <title>Genome Sequence and Transcriptome Analyses of Chrysochromulina tobin: Metabolic Tools for Enhanced Algal Fitness in the Prominent Order Prymnesiales (Haptophyceae).</title>
        <authorList>
            <person name="Hovde B.T."/>
            <person name="Deodato C.R."/>
            <person name="Hunsperger H.M."/>
            <person name="Ryken S.A."/>
            <person name="Yost W."/>
            <person name="Jha R.K."/>
            <person name="Patterson J."/>
            <person name="Monnat R.J. Jr."/>
            <person name="Barlow S.B."/>
            <person name="Starkenburg S.R."/>
            <person name="Cattolico R.A."/>
        </authorList>
    </citation>
    <scope>NUCLEOTIDE SEQUENCE</scope>
    <source>
        <strain evidence="8">CCMP291</strain>
    </source>
</reference>
<feature type="compositionally biased region" description="Low complexity" evidence="6">
    <location>
        <begin position="838"/>
        <end position="852"/>
    </location>
</feature>
<evidence type="ECO:0000256" key="4">
    <source>
        <dbReference type="ARBA" id="ARBA00023175"/>
    </source>
</evidence>
<evidence type="ECO:0000313" key="8">
    <source>
        <dbReference type="Proteomes" id="UP000037460"/>
    </source>
</evidence>
<feature type="region of interest" description="Disordered" evidence="6">
    <location>
        <begin position="236"/>
        <end position="256"/>
    </location>
</feature>
<protein>
    <submittedName>
        <fullName evidence="7">Uncharacterized protein</fullName>
    </submittedName>
</protein>
<sequence>MPSLNSPRSKALSAASPSKANSAITLTKPISAAPAASPPQPTGFGLRLELQQEQLVELTREADTLRAELDEVRQRHAQADAVREHERGELVASYERMLSEQAAAVRQYESRCACVGSLRLEARKRDAELSAVRTESAAVRQRLTVVSKVWRQSVLELESCLEREIRERHQLEAERAKSNEMQRKRLQSLQREADARAAEAKKMAEREEIAVHQAVQQATKQAERAFESKAKEIKREANDSLRKERSSHQVQLARAVDEAERERERLVEDAIANLAEVRREADEALRHRMAMHAHQLLGLQREQCAAERCVGAELTALEVELEAAHAATAQAQAAAKAAADAASQTIASLKGVEKDLRAQLKGVREAHSALEKEHAKLQQTAYQEKTALCEAHTASLAAAKKEADEARKQLADELKGVKETLERMEGEVTKACQLRFEAERAKRLEGELRALTTALDASAEEVRQMEQAMVAAVVAQRLRLDVEIQKEVERIAVADALRSALEAEEKVKSLRAEVRAAEAALGAARAAASHEKAAAELAASALTTAQKEADERLERALHEAATQAKSALLTEKSKAQAESRKAIARAEREAEERLLAQRDDFGKQEKGLREKIVELQKDLTAARQRAAKVEGSAQGGAHGGAPSAEPSHSHSHRQPSPGRGGGDSSARGAVPGSARSVDAEPSARGGAVAKRHGSPARGQAGAQNGLRVEREEAASLAAGALTLHNATLAVLLREMISLEGESAEEAAAADRLRERLAMETKHLQRKHSRVTKESEQKMADERAALESRLQETERRSEARLRAERTRLAVRYGNQGKQVVQEKLTEKLESLGYNGDGGASPALSSRRSLSPGR</sequence>
<feature type="region of interest" description="Disordered" evidence="6">
    <location>
        <begin position="624"/>
        <end position="705"/>
    </location>
</feature>
<keyword evidence="3" id="KW-0518">Myosin</keyword>
<evidence type="ECO:0000256" key="3">
    <source>
        <dbReference type="ARBA" id="ARBA00023123"/>
    </source>
</evidence>
<keyword evidence="4" id="KW-0505">Motor protein</keyword>
<keyword evidence="2" id="KW-0963">Cytoplasm</keyword>
<feature type="compositionally biased region" description="Basic and acidic residues" evidence="6">
    <location>
        <begin position="770"/>
        <end position="780"/>
    </location>
</feature>
<feature type="region of interest" description="Disordered" evidence="6">
    <location>
        <begin position="1"/>
        <end position="20"/>
    </location>
</feature>
<feature type="coiled-coil region" evidence="5">
    <location>
        <begin position="493"/>
        <end position="527"/>
    </location>
</feature>
<dbReference type="PANTHER" id="PTHR46349:SF6">
    <property type="entry name" value="MYOSIN-6-LIKE"/>
    <property type="match status" value="1"/>
</dbReference>
<evidence type="ECO:0000313" key="7">
    <source>
        <dbReference type="EMBL" id="KOO29507.1"/>
    </source>
</evidence>
<organism evidence="7 8">
    <name type="scientific">Chrysochromulina tobinii</name>
    <dbReference type="NCBI Taxonomy" id="1460289"/>
    <lineage>
        <taxon>Eukaryota</taxon>
        <taxon>Haptista</taxon>
        <taxon>Haptophyta</taxon>
        <taxon>Prymnesiophyceae</taxon>
        <taxon>Prymnesiales</taxon>
        <taxon>Chrysochromulinaceae</taxon>
        <taxon>Chrysochromulina</taxon>
    </lineage>
</organism>
<proteinExistence type="predicted"/>
<comment type="caution">
    <text evidence="7">The sequence shown here is derived from an EMBL/GenBank/DDBJ whole genome shotgun (WGS) entry which is preliminary data.</text>
</comment>
<feature type="compositionally biased region" description="Basic and acidic residues" evidence="6">
    <location>
        <begin position="236"/>
        <end position="247"/>
    </location>
</feature>
<evidence type="ECO:0000256" key="2">
    <source>
        <dbReference type="ARBA" id="ARBA00022490"/>
    </source>
</evidence>
<feature type="region of interest" description="Disordered" evidence="6">
    <location>
        <begin position="760"/>
        <end position="780"/>
    </location>
</feature>
<dbReference type="AlphaFoldDB" id="A0A0M0JT95"/>
<accession>A0A0M0JT95</accession>
<evidence type="ECO:0000256" key="6">
    <source>
        <dbReference type="SAM" id="MobiDB-lite"/>
    </source>
</evidence>
<comment type="subcellular location">
    <subcellularLocation>
        <location evidence="1">Cytoplasm</location>
    </subcellularLocation>
</comment>
<feature type="coiled-coil region" evidence="5">
    <location>
        <begin position="48"/>
        <end position="111"/>
    </location>
</feature>
<keyword evidence="8" id="KW-1185">Reference proteome</keyword>
<evidence type="ECO:0000256" key="1">
    <source>
        <dbReference type="ARBA" id="ARBA00004496"/>
    </source>
</evidence>